<dbReference type="EMBL" id="AZRM01000023">
    <property type="protein sequence ID" value="PNS00572.1"/>
    <property type="molecule type" value="Genomic_DNA"/>
</dbReference>
<protein>
    <submittedName>
        <fullName evidence="1">Uncharacterized protein</fullName>
    </submittedName>
</protein>
<gene>
    <name evidence="1" type="ORF">X928_04535</name>
</gene>
<dbReference type="AlphaFoldDB" id="A0A2K1PCR6"/>
<accession>A0A2K1PCR6</accession>
<evidence type="ECO:0000313" key="1">
    <source>
        <dbReference type="EMBL" id="PNS00572.1"/>
    </source>
</evidence>
<keyword evidence="2" id="KW-1185">Reference proteome</keyword>
<dbReference type="RefSeq" id="WP_103078657.1">
    <property type="nucleotide sequence ID" value="NZ_AZRM01000023.1"/>
</dbReference>
<dbReference type="Proteomes" id="UP000236199">
    <property type="component" value="Unassembled WGS sequence"/>
</dbReference>
<reference evidence="1 2" key="1">
    <citation type="submission" date="2013-12" db="EMBL/GenBank/DDBJ databases">
        <title>Comparative genomics of Petrotoga isolates.</title>
        <authorList>
            <person name="Nesbo C.L."/>
            <person name="Charchuk R."/>
            <person name="Chow K."/>
        </authorList>
    </citation>
    <scope>NUCLEOTIDE SEQUENCE [LARGE SCALE GENOMIC DNA]</scope>
    <source>
        <strain evidence="1 2">DSM 10691</strain>
    </source>
</reference>
<name>A0A2K1PCR6_9BACT</name>
<organism evidence="1 2">
    <name type="scientific">Petrotoga miotherma DSM 10691</name>
    <dbReference type="NCBI Taxonomy" id="1434326"/>
    <lineage>
        <taxon>Bacteria</taxon>
        <taxon>Thermotogati</taxon>
        <taxon>Thermotogota</taxon>
        <taxon>Thermotogae</taxon>
        <taxon>Petrotogales</taxon>
        <taxon>Petrotogaceae</taxon>
        <taxon>Petrotoga</taxon>
    </lineage>
</organism>
<proteinExistence type="predicted"/>
<dbReference type="OrthoDB" id="1522765at2"/>
<comment type="caution">
    <text evidence="1">The sequence shown here is derived from an EMBL/GenBank/DDBJ whole genome shotgun (WGS) entry which is preliminary data.</text>
</comment>
<sequence length="370" mass="42737">MSKTVSNTDRIAKVFTDYCVSKNYQVKQTSEEKDLRLDISNYYYRTIVIIYYTGTVLIQGKQNSLKTEMENLKSRYEDNPQSFLGGEITEIKPCATRYDIMLVELRTKIKESLNTLEATVKITDNPNSAIEYRAKIARNNFSITLTQYNNGTLLLQGKMDKLFEDCCNLIERIANPSEKDVIARFISSDEKNLEFFAAKYTPQLIDIAEDNVKKKIGIVYNYLETYDRKWFVASECLCLTKIPLPEFSPLVMPASKAFEGFVKKLLVGIGLFEAGYFNTKNANFSSLNDRSNPKRKAICEKEKHADTMLTRISVCLDTNRNFMMHSDESKITKVDSQEKSEDIVNKIFNDTKEIFDYFNDLYSLFPRNKE</sequence>
<evidence type="ECO:0000313" key="2">
    <source>
        <dbReference type="Proteomes" id="UP000236199"/>
    </source>
</evidence>